<evidence type="ECO:0000256" key="1">
    <source>
        <dbReference type="SAM" id="MobiDB-lite"/>
    </source>
</evidence>
<feature type="region of interest" description="Disordered" evidence="1">
    <location>
        <begin position="77"/>
        <end position="119"/>
    </location>
</feature>
<feature type="region of interest" description="Disordered" evidence="1">
    <location>
        <begin position="454"/>
        <end position="503"/>
    </location>
</feature>
<name>A0A182T5E7_9DIPT</name>
<feature type="compositionally biased region" description="Low complexity" evidence="1">
    <location>
        <begin position="242"/>
        <end position="256"/>
    </location>
</feature>
<proteinExistence type="predicted"/>
<feature type="compositionally biased region" description="Polar residues" evidence="1">
    <location>
        <begin position="335"/>
        <end position="368"/>
    </location>
</feature>
<dbReference type="VEuPathDB" id="VectorBase:AMAM019979"/>
<feature type="compositionally biased region" description="Low complexity" evidence="1">
    <location>
        <begin position="383"/>
        <end position="395"/>
    </location>
</feature>
<reference evidence="2" key="2">
    <citation type="submission" date="2020-05" db="UniProtKB">
        <authorList>
            <consortium name="EnsemblMetazoa"/>
        </authorList>
    </citation>
    <scope>IDENTIFICATION</scope>
    <source>
        <strain evidence="2">maculatus3</strain>
    </source>
</reference>
<feature type="region of interest" description="Disordered" evidence="1">
    <location>
        <begin position="206"/>
        <end position="276"/>
    </location>
</feature>
<dbReference type="Proteomes" id="UP000075901">
    <property type="component" value="Unassembled WGS sequence"/>
</dbReference>
<feature type="region of interest" description="Disordered" evidence="1">
    <location>
        <begin position="173"/>
        <end position="194"/>
    </location>
</feature>
<feature type="compositionally biased region" description="Polar residues" evidence="1">
    <location>
        <begin position="312"/>
        <end position="328"/>
    </location>
</feature>
<organism evidence="2 3">
    <name type="scientific">Anopheles maculatus</name>
    <dbReference type="NCBI Taxonomy" id="74869"/>
    <lineage>
        <taxon>Eukaryota</taxon>
        <taxon>Metazoa</taxon>
        <taxon>Ecdysozoa</taxon>
        <taxon>Arthropoda</taxon>
        <taxon>Hexapoda</taxon>
        <taxon>Insecta</taxon>
        <taxon>Pterygota</taxon>
        <taxon>Neoptera</taxon>
        <taxon>Endopterygota</taxon>
        <taxon>Diptera</taxon>
        <taxon>Nematocera</taxon>
        <taxon>Culicoidea</taxon>
        <taxon>Culicidae</taxon>
        <taxon>Anophelinae</taxon>
        <taxon>Anopheles</taxon>
        <taxon>Anopheles maculatus group</taxon>
    </lineage>
</organism>
<feature type="compositionally biased region" description="Polar residues" evidence="1">
    <location>
        <begin position="416"/>
        <end position="425"/>
    </location>
</feature>
<accession>A0A182T5E7</accession>
<evidence type="ECO:0000313" key="3">
    <source>
        <dbReference type="Proteomes" id="UP000075901"/>
    </source>
</evidence>
<protein>
    <submittedName>
        <fullName evidence="2">Uncharacterized protein</fullName>
    </submittedName>
</protein>
<feature type="compositionally biased region" description="Low complexity" evidence="1">
    <location>
        <begin position="266"/>
        <end position="275"/>
    </location>
</feature>
<reference evidence="3" key="1">
    <citation type="submission" date="2013-09" db="EMBL/GenBank/DDBJ databases">
        <title>The Genome Sequence of Anopheles maculatus species B.</title>
        <authorList>
            <consortium name="The Broad Institute Genomics Platform"/>
            <person name="Neafsey D.E."/>
            <person name="Besansky N."/>
            <person name="Howell P."/>
            <person name="Walton C."/>
            <person name="Young S.K."/>
            <person name="Zeng Q."/>
            <person name="Gargeya S."/>
            <person name="Fitzgerald M."/>
            <person name="Haas B."/>
            <person name="Abouelleil A."/>
            <person name="Allen A.W."/>
            <person name="Alvarado L."/>
            <person name="Arachchi H.M."/>
            <person name="Berlin A.M."/>
            <person name="Chapman S.B."/>
            <person name="Gainer-Dewar J."/>
            <person name="Goldberg J."/>
            <person name="Griggs A."/>
            <person name="Gujja S."/>
            <person name="Hansen M."/>
            <person name="Howarth C."/>
            <person name="Imamovic A."/>
            <person name="Ireland A."/>
            <person name="Larimer J."/>
            <person name="McCowan C."/>
            <person name="Murphy C."/>
            <person name="Pearson M."/>
            <person name="Poon T.W."/>
            <person name="Priest M."/>
            <person name="Roberts A."/>
            <person name="Saif S."/>
            <person name="Shea T."/>
            <person name="Sisk P."/>
            <person name="Sykes S."/>
            <person name="Wortman J."/>
            <person name="Nusbaum C."/>
            <person name="Birren B."/>
        </authorList>
    </citation>
    <scope>NUCLEOTIDE SEQUENCE [LARGE SCALE GENOMIC DNA]</scope>
    <source>
        <strain evidence="3">maculatus3</strain>
    </source>
</reference>
<feature type="compositionally biased region" description="Polar residues" evidence="1">
    <location>
        <begin position="206"/>
        <end position="222"/>
    </location>
</feature>
<keyword evidence="3" id="KW-1185">Reference proteome</keyword>
<feature type="compositionally biased region" description="Low complexity" evidence="1">
    <location>
        <begin position="426"/>
        <end position="439"/>
    </location>
</feature>
<feature type="region of interest" description="Disordered" evidence="1">
    <location>
        <begin position="1"/>
        <end position="40"/>
    </location>
</feature>
<dbReference type="EnsemblMetazoa" id="AMAM019979-RA">
    <property type="protein sequence ID" value="AMAM019979-PA"/>
    <property type="gene ID" value="AMAM019979"/>
</dbReference>
<feature type="compositionally biased region" description="Basic residues" evidence="1">
    <location>
        <begin position="397"/>
        <end position="415"/>
    </location>
</feature>
<feature type="compositionally biased region" description="Polar residues" evidence="1">
    <location>
        <begin position="182"/>
        <end position="194"/>
    </location>
</feature>
<feature type="compositionally biased region" description="Polar residues" evidence="1">
    <location>
        <begin position="1"/>
        <end position="15"/>
    </location>
</feature>
<feature type="region of interest" description="Disordered" evidence="1">
    <location>
        <begin position="289"/>
        <end position="442"/>
    </location>
</feature>
<evidence type="ECO:0000313" key="2">
    <source>
        <dbReference type="EnsemblMetazoa" id="AMAM019979-PA"/>
    </source>
</evidence>
<sequence length="520" mass="54781">QSTPDHLTAGGQQTGAVPLVTPTAATRSPKKTRVKTKSVGNLNEKVRLQVVYKPPFKFSLKLSKTDPSAVSGVKTHIVPGAAGGKRKSRPLTDRKRVGPGGVVVAAGGEEQNPPPRKRSAILVRQPVPVAEEKLPIIGVSEPNYETLNPRNGLAGEEDLAGADDGSHTYENITFGHGDEPDSISTTQQQPNVPSINTATFRISRSASGTRLQNPLAKSSTQPFAVGGSRADPQRGSTSNLVASGGAHSSSHHSNSGGRDRQRRSSVHNSSSSAFRAFGGDSTECLIRSSTTNLAKPSHSGKRNSFADKKRSSSTNLSRHQSGSASNLHSLKRHGSSSQMLPQQESNGGSRRNSITQPTKLSRSASNGPGASGRYVPGSGNGTLGSNNSANSSNGSHGHGHHSHHHHHHHTQHQRRSSVGTSSKAVQQSAMMSGQGQQSGPVLARQTSLNVKSNVTGQQHAHHAHGRPHTAACADDPKAQRPFEWPMVPTSGGGGRRPLDEPLPSDLEVMVSDVENLVSDR</sequence>
<dbReference type="AlphaFoldDB" id="A0A182T5E7"/>